<feature type="binding site" evidence="8">
    <location>
        <position position="8"/>
    </location>
    <ligand>
        <name>FMN</name>
        <dbReference type="ChEBI" id="CHEBI:58210"/>
    </ligand>
</feature>
<dbReference type="InterPro" id="IPR023948">
    <property type="entry name" value="K_H_efflux_KefF"/>
</dbReference>
<keyword evidence="6 8" id="KW-0520">NAD</keyword>
<reference evidence="10 11" key="1">
    <citation type="journal article" date="2017" name="Int. J. Syst. Evol. Microbiol.">
        <title>Rouxiella badensis sp. nov. and Rouxiella silvae sp. nov. isolated from peat bog soil in Germany and emendation of the genus description.</title>
        <authorList>
            <person name="Le Fleche-Mateos A."/>
            <person name="Kugler J.H."/>
            <person name="Hansen S.H."/>
            <person name="Syldatk C."/>
            <person name="Hausmann R."/>
            <person name="Lomprez F."/>
            <person name="Vandenbogaert M."/>
            <person name="Manuguerra J.C."/>
            <person name="Grimont P.A."/>
        </authorList>
    </citation>
    <scope>NUCLEOTIDE SEQUENCE [LARGE SCALE GENOMIC DNA]</scope>
    <source>
        <strain evidence="10 11">DSM 100043</strain>
    </source>
</reference>
<dbReference type="STRING" id="1646377.BS640_01665"/>
<keyword evidence="11" id="KW-1185">Reference proteome</keyword>
<evidence type="ECO:0000256" key="7">
    <source>
        <dbReference type="ARBA" id="ARBA00023136"/>
    </source>
</evidence>
<proteinExistence type="inferred from homology"/>
<name>A0A1X0WKA9_9GAMM</name>
<protein>
    <recommendedName>
        <fullName evidence="8">Glutathione-regulated potassium-efflux system ancillary protein KefF</fullName>
    </recommendedName>
    <alternativeName>
        <fullName evidence="8">Quinone oxidoreductase KefF</fullName>
        <ecNumber evidence="8">1.6.5.2</ecNumber>
    </alternativeName>
</protein>
<keyword evidence="3 8" id="KW-0285">Flavoprotein</keyword>
<evidence type="ECO:0000256" key="2">
    <source>
        <dbReference type="ARBA" id="ARBA00022519"/>
    </source>
</evidence>
<dbReference type="InterPro" id="IPR003680">
    <property type="entry name" value="Flavodoxin_fold"/>
</dbReference>
<dbReference type="RefSeq" id="WP_017493392.1">
    <property type="nucleotide sequence ID" value="NZ_CAUQAZ010000005.1"/>
</dbReference>
<comment type="similarity">
    <text evidence="8">Belongs to the NAD(P)H dehydrogenase (quinone) family. KefF subfamily.</text>
</comment>
<evidence type="ECO:0000256" key="5">
    <source>
        <dbReference type="ARBA" id="ARBA00023002"/>
    </source>
</evidence>
<dbReference type="EMBL" id="MRWE01000002">
    <property type="protein sequence ID" value="ORJ27200.1"/>
    <property type="molecule type" value="Genomic_DNA"/>
</dbReference>
<comment type="catalytic activity">
    <reaction evidence="8">
        <text>a quinone + NADPH + H(+) = a quinol + NADP(+)</text>
        <dbReference type="Rhea" id="RHEA:46164"/>
        <dbReference type="ChEBI" id="CHEBI:15378"/>
        <dbReference type="ChEBI" id="CHEBI:24646"/>
        <dbReference type="ChEBI" id="CHEBI:57783"/>
        <dbReference type="ChEBI" id="CHEBI:58349"/>
        <dbReference type="ChEBI" id="CHEBI:132124"/>
        <dbReference type="EC" id="1.6.5.2"/>
    </reaction>
</comment>
<feature type="binding site" evidence="8">
    <location>
        <begin position="105"/>
        <end position="108"/>
    </location>
    <ligand>
        <name>FMN</name>
        <dbReference type="ChEBI" id="CHEBI:58210"/>
    </ligand>
</feature>
<dbReference type="AlphaFoldDB" id="A0A1X0WKA9"/>
<dbReference type="SUPFAM" id="SSF52218">
    <property type="entry name" value="Flavoproteins"/>
    <property type="match status" value="1"/>
</dbReference>
<dbReference type="PANTHER" id="PTHR47307">
    <property type="entry name" value="GLUTATHIONE-REGULATED POTASSIUM-EFFLUX SYSTEM ANCILLARY PROTEIN KEFG"/>
    <property type="match status" value="1"/>
</dbReference>
<dbReference type="GO" id="GO:0008753">
    <property type="term" value="F:NADPH dehydrogenase (quinone) activity"/>
    <property type="evidence" value="ECO:0007669"/>
    <property type="project" value="RHEA"/>
</dbReference>
<evidence type="ECO:0000256" key="4">
    <source>
        <dbReference type="ARBA" id="ARBA00022643"/>
    </source>
</evidence>
<gene>
    <name evidence="8" type="primary">kefF</name>
    <name evidence="10" type="ORF">BS640_01665</name>
</gene>
<feature type="binding site" evidence="8">
    <location>
        <begin position="65"/>
        <end position="68"/>
    </location>
    <ligand>
        <name>FMN</name>
        <dbReference type="ChEBI" id="CHEBI:58210"/>
    </ligand>
</feature>
<dbReference type="NCBIfam" id="NF002044">
    <property type="entry name" value="PRK00871.1"/>
    <property type="match status" value="1"/>
</dbReference>
<keyword evidence="5 8" id="KW-0560">Oxidoreductase</keyword>
<dbReference type="Proteomes" id="UP000192536">
    <property type="component" value="Unassembled WGS sequence"/>
</dbReference>
<comment type="subunit">
    <text evidence="8">Homodimer. Interacts with KefC.</text>
</comment>
<dbReference type="GO" id="GO:0010181">
    <property type="term" value="F:FMN binding"/>
    <property type="evidence" value="ECO:0007669"/>
    <property type="project" value="UniProtKB-UniRule"/>
</dbReference>
<feature type="domain" description="Flavodoxin-like fold" evidence="9">
    <location>
        <begin position="2"/>
        <end position="166"/>
    </location>
</feature>
<keyword evidence="2 8" id="KW-0997">Cell inner membrane</keyword>
<dbReference type="GO" id="GO:0050136">
    <property type="term" value="F:NADH dehydrogenase (quinone) (non-electrogenic) activity"/>
    <property type="evidence" value="ECO:0007669"/>
    <property type="project" value="RHEA"/>
</dbReference>
<dbReference type="GO" id="GO:1901381">
    <property type="term" value="P:positive regulation of potassium ion transmembrane transport"/>
    <property type="evidence" value="ECO:0007669"/>
    <property type="project" value="UniProtKB-UniRule"/>
</dbReference>
<keyword evidence="4 8" id="KW-0288">FMN</keyword>
<sequence length="193" mass="21704">MILIIYAHPYPRHSHANKHLLQEIKDLPDVKIRSLYDLYPDFSIDIKAEQQAMEEADLVVFQHPLQWYGLPPLLKLWIDKVLEHGWAYGHDGDALKGKGCLWAVTTGGNEQHFQLGSYPDFAALAQPIEATALYCGMKWQPYFALHNTFTCNEVTLKAGGEAYRQRLLDWQAAHPASSASAEQAQSLEGEANG</sequence>
<comment type="cofactor">
    <cofactor evidence="8">
        <name>FMN</name>
        <dbReference type="ChEBI" id="CHEBI:58210"/>
    </cofactor>
</comment>
<dbReference type="GO" id="GO:0006813">
    <property type="term" value="P:potassium ion transport"/>
    <property type="evidence" value="ECO:0007669"/>
    <property type="project" value="InterPro"/>
</dbReference>
<dbReference type="HAMAP" id="MF_01414">
    <property type="entry name" value="K_H_efflux_KefF"/>
    <property type="match status" value="1"/>
</dbReference>
<dbReference type="InterPro" id="IPR029039">
    <property type="entry name" value="Flavoprotein-like_sf"/>
</dbReference>
<dbReference type="GO" id="GO:0009055">
    <property type="term" value="F:electron transfer activity"/>
    <property type="evidence" value="ECO:0007669"/>
    <property type="project" value="TreeGrafter"/>
</dbReference>
<dbReference type="InterPro" id="IPR046980">
    <property type="entry name" value="KefG/KefF"/>
</dbReference>
<dbReference type="GO" id="GO:0005886">
    <property type="term" value="C:plasma membrane"/>
    <property type="evidence" value="ECO:0007669"/>
    <property type="project" value="UniProtKB-SubCell"/>
</dbReference>
<dbReference type="Gene3D" id="3.40.50.360">
    <property type="match status" value="1"/>
</dbReference>
<evidence type="ECO:0000313" key="11">
    <source>
        <dbReference type="Proteomes" id="UP000192536"/>
    </source>
</evidence>
<feature type="binding site" evidence="8">
    <location>
        <begin position="14"/>
        <end position="17"/>
    </location>
    <ligand>
        <name>FMN</name>
        <dbReference type="ChEBI" id="CHEBI:58210"/>
    </ligand>
</feature>
<comment type="subcellular location">
    <subcellularLocation>
        <location evidence="8">Cell inner membrane</location>
        <topology evidence="8">Peripheral membrane protein</topology>
        <orientation evidence="8">Cytoplasmic side</orientation>
    </subcellularLocation>
</comment>
<accession>A0A1X0WKA9</accession>
<dbReference type="EC" id="1.6.5.2" evidence="8"/>
<comment type="function">
    <text evidence="8">Regulatory subunit of a potassium efflux system that confers protection against electrophiles. Required for full activity of KefC. Shows redox enzymatic activity, but this enzymatic activity is not required for activation of KefC.</text>
</comment>
<evidence type="ECO:0000259" key="9">
    <source>
        <dbReference type="Pfam" id="PF02525"/>
    </source>
</evidence>
<evidence type="ECO:0000256" key="3">
    <source>
        <dbReference type="ARBA" id="ARBA00022630"/>
    </source>
</evidence>
<dbReference type="PANTHER" id="PTHR47307:SF2">
    <property type="entry name" value="GLUTATHIONE-REGULATED POTASSIUM-EFFLUX SYSTEM ANCILLARY PROTEIN KEFF"/>
    <property type="match status" value="1"/>
</dbReference>
<comment type="catalytic activity">
    <reaction evidence="8">
        <text>a quinone + NADH + H(+) = a quinol + NAD(+)</text>
        <dbReference type="Rhea" id="RHEA:46160"/>
        <dbReference type="ChEBI" id="CHEBI:15378"/>
        <dbReference type="ChEBI" id="CHEBI:24646"/>
        <dbReference type="ChEBI" id="CHEBI:57540"/>
        <dbReference type="ChEBI" id="CHEBI:57945"/>
        <dbReference type="ChEBI" id="CHEBI:132124"/>
        <dbReference type="EC" id="1.6.5.2"/>
    </reaction>
</comment>
<evidence type="ECO:0000256" key="8">
    <source>
        <dbReference type="HAMAP-Rule" id="MF_01414"/>
    </source>
</evidence>
<evidence type="ECO:0000256" key="6">
    <source>
        <dbReference type="ARBA" id="ARBA00023027"/>
    </source>
</evidence>
<keyword evidence="1 8" id="KW-1003">Cell membrane</keyword>
<evidence type="ECO:0000313" key="10">
    <source>
        <dbReference type="EMBL" id="ORJ27200.1"/>
    </source>
</evidence>
<dbReference type="Pfam" id="PF02525">
    <property type="entry name" value="Flavodoxin_2"/>
    <property type="match status" value="1"/>
</dbReference>
<comment type="caution">
    <text evidence="10">The sequence shown here is derived from an EMBL/GenBank/DDBJ whole genome shotgun (WGS) entry which is preliminary data.</text>
</comment>
<keyword evidence="7 8" id="KW-0472">Membrane</keyword>
<organism evidence="10 11">
    <name type="scientific">Rouxiella badensis</name>
    <dbReference type="NCBI Taxonomy" id="1646377"/>
    <lineage>
        <taxon>Bacteria</taxon>
        <taxon>Pseudomonadati</taxon>
        <taxon>Pseudomonadota</taxon>
        <taxon>Gammaproteobacteria</taxon>
        <taxon>Enterobacterales</taxon>
        <taxon>Yersiniaceae</taxon>
        <taxon>Rouxiella</taxon>
    </lineage>
</organism>
<evidence type="ECO:0000256" key="1">
    <source>
        <dbReference type="ARBA" id="ARBA00022475"/>
    </source>
</evidence>